<dbReference type="EMBL" id="JAACJJ010000001">
    <property type="protein sequence ID" value="KAF5330749.1"/>
    <property type="molecule type" value="Genomic_DNA"/>
</dbReference>
<evidence type="ECO:0008006" key="3">
    <source>
        <dbReference type="Google" id="ProtNLM"/>
    </source>
</evidence>
<protein>
    <recommendedName>
        <fullName evidence="3">F-box domain-containing protein</fullName>
    </recommendedName>
</protein>
<dbReference type="Proteomes" id="UP000567179">
    <property type="component" value="Unassembled WGS sequence"/>
</dbReference>
<keyword evidence="2" id="KW-1185">Reference proteome</keyword>
<proteinExistence type="predicted"/>
<evidence type="ECO:0000313" key="1">
    <source>
        <dbReference type="EMBL" id="KAF5330749.1"/>
    </source>
</evidence>
<name>A0A8H5FBG8_9AGAR</name>
<sequence length="521" mass="58587">MYAGIGRSGLLLGCTGQVRSIAGLVSPRLSPTISETLSGRSVLQASLLLYYVHTQDCIDSMADITTPRLPPELLDNIVDELQNLRLGAPDAITRRKYWDALRTCILVSKEFRYRSLKHVYECVCIYNAQFGRGVARQVSIVASELRQIMDPPPHFALGGVGSYITTVSLSFAIYALQHSVHASEQVKEFLDDENLLFVLRKLHEQVHGITRFALNLSVGHYFTPRGVSWSDLSSSFQKIFCSLANSPHLRSLEVKNVNHIPLSLLRNRHLHSLYLQQNIYDTTGAAPPPLPSHASLVAHPHTTSLRKFWTDHSYRYSDIIPLALADSLECLEATNTVITHVLETWDIVKMATQSLRCLKIVYSGGVSPLTLFDIGQIPHLEKFSHVHNGIFRYSRPNYPGLVTLVKLLETSTPMCHLHTINLCFQFEEIGPQEDFIDPKQEPQWQLLDNILSGPMYPSLREVTIKISVNAIVAYSPDFNSERFMSITATPLQDSFPKLISSEHISFDLKLDLSIDPQDFPI</sequence>
<dbReference type="OrthoDB" id="2745898at2759"/>
<gene>
    <name evidence="1" type="ORF">D9619_006068</name>
</gene>
<reference evidence="1 2" key="1">
    <citation type="journal article" date="2020" name="ISME J.">
        <title>Uncovering the hidden diversity of litter-decomposition mechanisms in mushroom-forming fungi.</title>
        <authorList>
            <person name="Floudas D."/>
            <person name="Bentzer J."/>
            <person name="Ahren D."/>
            <person name="Johansson T."/>
            <person name="Persson P."/>
            <person name="Tunlid A."/>
        </authorList>
    </citation>
    <scope>NUCLEOTIDE SEQUENCE [LARGE SCALE GENOMIC DNA]</scope>
    <source>
        <strain evidence="1 2">CBS 101986</strain>
    </source>
</reference>
<evidence type="ECO:0000313" key="2">
    <source>
        <dbReference type="Proteomes" id="UP000567179"/>
    </source>
</evidence>
<dbReference type="AlphaFoldDB" id="A0A8H5FBG8"/>
<organism evidence="1 2">
    <name type="scientific">Psilocybe cf. subviscida</name>
    <dbReference type="NCBI Taxonomy" id="2480587"/>
    <lineage>
        <taxon>Eukaryota</taxon>
        <taxon>Fungi</taxon>
        <taxon>Dikarya</taxon>
        <taxon>Basidiomycota</taxon>
        <taxon>Agaricomycotina</taxon>
        <taxon>Agaricomycetes</taxon>
        <taxon>Agaricomycetidae</taxon>
        <taxon>Agaricales</taxon>
        <taxon>Agaricineae</taxon>
        <taxon>Strophariaceae</taxon>
        <taxon>Psilocybe</taxon>
    </lineage>
</organism>
<comment type="caution">
    <text evidence="1">The sequence shown here is derived from an EMBL/GenBank/DDBJ whole genome shotgun (WGS) entry which is preliminary data.</text>
</comment>
<accession>A0A8H5FBG8</accession>